<dbReference type="SUPFAM" id="SSF53448">
    <property type="entry name" value="Nucleotide-diphospho-sugar transferases"/>
    <property type="match status" value="1"/>
</dbReference>
<proteinExistence type="inferred from homology"/>
<evidence type="ECO:0000256" key="5">
    <source>
        <dbReference type="SAM" id="Phobius"/>
    </source>
</evidence>
<comment type="caution">
    <text evidence="7">The sequence shown here is derived from an EMBL/GenBank/DDBJ whole genome shotgun (WGS) entry which is preliminary data.</text>
</comment>
<keyword evidence="8" id="KW-1185">Reference proteome</keyword>
<feature type="domain" description="Glycosyltransferase 2-like" evidence="6">
    <location>
        <begin position="71"/>
        <end position="180"/>
    </location>
</feature>
<feature type="transmembrane region" description="Helical" evidence="5">
    <location>
        <begin position="134"/>
        <end position="154"/>
    </location>
</feature>
<evidence type="ECO:0000256" key="2">
    <source>
        <dbReference type="ARBA" id="ARBA00006739"/>
    </source>
</evidence>
<keyword evidence="5" id="KW-1133">Transmembrane helix</keyword>
<dbReference type="Gene3D" id="3.90.550.10">
    <property type="entry name" value="Spore Coat Polysaccharide Biosynthesis Protein SpsA, Chain A"/>
    <property type="match status" value="1"/>
</dbReference>
<dbReference type="PANTHER" id="PTHR43179">
    <property type="entry name" value="RHAMNOSYLTRANSFERASE WBBL"/>
    <property type="match status" value="1"/>
</dbReference>
<keyword evidence="5" id="KW-0812">Transmembrane</keyword>
<keyword evidence="5" id="KW-0472">Membrane</keyword>
<keyword evidence="4 7" id="KW-0808">Transferase</keyword>
<evidence type="ECO:0000256" key="4">
    <source>
        <dbReference type="ARBA" id="ARBA00022679"/>
    </source>
</evidence>
<evidence type="ECO:0000259" key="6">
    <source>
        <dbReference type="Pfam" id="PF00535"/>
    </source>
</evidence>
<evidence type="ECO:0000256" key="1">
    <source>
        <dbReference type="ARBA" id="ARBA00004776"/>
    </source>
</evidence>
<evidence type="ECO:0000313" key="7">
    <source>
        <dbReference type="EMBL" id="GBF33437.1"/>
    </source>
</evidence>
<keyword evidence="3" id="KW-0328">Glycosyltransferase</keyword>
<organism evidence="7 8">
    <name type="scientific">Desulfocucumis palustris</name>
    <dbReference type="NCBI Taxonomy" id="1898651"/>
    <lineage>
        <taxon>Bacteria</taxon>
        <taxon>Bacillati</taxon>
        <taxon>Bacillota</taxon>
        <taxon>Clostridia</taxon>
        <taxon>Eubacteriales</taxon>
        <taxon>Desulfocucumaceae</taxon>
        <taxon>Desulfocucumis</taxon>
    </lineage>
</organism>
<dbReference type="SUPFAM" id="SSF53335">
    <property type="entry name" value="S-adenosyl-L-methionine-dependent methyltransferases"/>
    <property type="match status" value="1"/>
</dbReference>
<reference evidence="8" key="1">
    <citation type="submission" date="2018-02" db="EMBL/GenBank/DDBJ databases">
        <title>Genome sequence of Desulfocucumis palustris strain NAW-5.</title>
        <authorList>
            <person name="Watanabe M."/>
            <person name="Kojima H."/>
            <person name="Fukui M."/>
        </authorList>
    </citation>
    <scope>NUCLEOTIDE SEQUENCE [LARGE SCALE GENOMIC DNA]</scope>
    <source>
        <strain evidence="8">NAW-5</strain>
    </source>
</reference>
<dbReference type="InterPro" id="IPR029063">
    <property type="entry name" value="SAM-dependent_MTases_sf"/>
</dbReference>
<comment type="similarity">
    <text evidence="2">Belongs to the glycosyltransferase 2 family.</text>
</comment>
<gene>
    <name evidence="7" type="ORF">DCCM_2538</name>
</gene>
<sequence>MGVKKMDSLKIDNEGQDYLFEDMRVEKEPDDCGIVIKNTDGMGAPEPGNNIYATRRNVAAAFLGEHSSLVSVVLVGYNNLEEYTKTCVECVIKYTKDIDYELILVDNGSSDGTFEYFKSVRHPRKKIVRVTKNIGAFYGSSAGMALAAGAYVAGVCNDVYVTKNWLSNMLKCALSDERIGMIGPMSNNVSNLQDANMSFTDFNDMQEKAGQFNVSDPGKWHERLRLTSPLVLFKKECIDMAGTFDYGFFHDFADDDITFRVRRAGYKAILCKDVFVYHAGHSVSQTAEQYRESLEKGRIAFRNKYFGVDAWDDVNNYELAMMSLINPEERRGSGKIDVLGVDVLCGTPILELKNKLRDAGIFDVCLWAFTNQAKYWQDLNTICAGKVAVDRQEYLLKYFAGDKFDYIVLGGPINGYGEPYRFLEDLLKLLKSGGHLLVKLRNTYDAKALLEMAGRHIAGEQKTFAQISLETFLSYLNEKGVAFGKIMVELHRTDENSKNYIKQLVGQLGISNPDNIFNRIMINDYVLDIFPRANPGSLNNYEV</sequence>
<dbReference type="Proteomes" id="UP000239549">
    <property type="component" value="Unassembled WGS sequence"/>
</dbReference>
<dbReference type="AlphaFoldDB" id="A0A2L2XAX9"/>
<accession>A0A2L2XAX9</accession>
<dbReference type="PANTHER" id="PTHR43179:SF12">
    <property type="entry name" value="GALACTOFURANOSYLTRANSFERASE GLFT2"/>
    <property type="match status" value="1"/>
</dbReference>
<name>A0A2L2XAX9_9FIRM</name>
<dbReference type="InterPro" id="IPR001173">
    <property type="entry name" value="Glyco_trans_2-like"/>
</dbReference>
<dbReference type="Pfam" id="PF00535">
    <property type="entry name" value="Glycos_transf_2"/>
    <property type="match status" value="1"/>
</dbReference>
<dbReference type="CDD" id="cd02440">
    <property type="entry name" value="AdoMet_MTases"/>
    <property type="match status" value="1"/>
</dbReference>
<dbReference type="EMBL" id="BFAV01000102">
    <property type="protein sequence ID" value="GBF33437.1"/>
    <property type="molecule type" value="Genomic_DNA"/>
</dbReference>
<comment type="pathway">
    <text evidence="1">Cell wall biogenesis; cell wall polysaccharide biosynthesis.</text>
</comment>
<evidence type="ECO:0000256" key="3">
    <source>
        <dbReference type="ARBA" id="ARBA00022676"/>
    </source>
</evidence>
<evidence type="ECO:0000313" key="8">
    <source>
        <dbReference type="Proteomes" id="UP000239549"/>
    </source>
</evidence>
<dbReference type="InterPro" id="IPR029044">
    <property type="entry name" value="Nucleotide-diphossugar_trans"/>
</dbReference>
<dbReference type="GO" id="GO:0016757">
    <property type="term" value="F:glycosyltransferase activity"/>
    <property type="evidence" value="ECO:0007669"/>
    <property type="project" value="UniProtKB-KW"/>
</dbReference>
<protein>
    <submittedName>
        <fullName evidence="7">Glycosyl transferase family 2</fullName>
    </submittedName>
</protein>